<dbReference type="Pfam" id="PF20335">
    <property type="entry name" value="DUF6630"/>
    <property type="match status" value="1"/>
</dbReference>
<accession>A0A918C042</accession>
<evidence type="ECO:0000259" key="1">
    <source>
        <dbReference type="Pfam" id="PF20335"/>
    </source>
</evidence>
<feature type="domain" description="DUF6630" evidence="1">
    <location>
        <begin position="27"/>
        <end position="156"/>
    </location>
</feature>
<dbReference type="AlphaFoldDB" id="A0A918C042"/>
<comment type="caution">
    <text evidence="2">The sequence shown here is derived from an EMBL/GenBank/DDBJ whole genome shotgun (WGS) entry which is preliminary data.</text>
</comment>
<dbReference type="RefSeq" id="WP_189088360.1">
    <property type="nucleotide sequence ID" value="NZ_BMQL01000003.1"/>
</dbReference>
<dbReference type="InterPro" id="IPR046582">
    <property type="entry name" value="DUF6630"/>
</dbReference>
<dbReference type="Proteomes" id="UP000603865">
    <property type="component" value="Unassembled WGS sequence"/>
</dbReference>
<sequence length="159" mass="17730">MTELLALILSPLPPELSSEIGRRFQQLVEDTDEVHALCEALQDVPDDFLPGWWLDSAASRFWLCLHVDWKASDEVEWQVQATARSLGLPATFVSALSGQPQATTLDVLKEAAAWLRRHGYEFMALDTGGDEYLSVPIRLDLLRQAFAVADQLALSTSLY</sequence>
<proteinExistence type="predicted"/>
<organism evidence="2 3">
    <name type="scientific">Deinococcus ruber</name>
    <dbReference type="NCBI Taxonomy" id="1848197"/>
    <lineage>
        <taxon>Bacteria</taxon>
        <taxon>Thermotogati</taxon>
        <taxon>Deinococcota</taxon>
        <taxon>Deinococci</taxon>
        <taxon>Deinococcales</taxon>
        <taxon>Deinococcaceae</taxon>
        <taxon>Deinococcus</taxon>
    </lineage>
</organism>
<name>A0A918C042_9DEIO</name>
<keyword evidence="3" id="KW-1185">Reference proteome</keyword>
<reference evidence="2" key="2">
    <citation type="submission" date="2020-09" db="EMBL/GenBank/DDBJ databases">
        <authorList>
            <person name="Sun Q."/>
            <person name="Ohkuma M."/>
        </authorList>
    </citation>
    <scope>NUCLEOTIDE SEQUENCE</scope>
    <source>
        <strain evidence="2">JCM 31311</strain>
    </source>
</reference>
<protein>
    <recommendedName>
        <fullName evidence="1">DUF6630 domain-containing protein</fullName>
    </recommendedName>
</protein>
<dbReference type="EMBL" id="BMQL01000003">
    <property type="protein sequence ID" value="GGQ99066.1"/>
    <property type="molecule type" value="Genomic_DNA"/>
</dbReference>
<evidence type="ECO:0000313" key="3">
    <source>
        <dbReference type="Proteomes" id="UP000603865"/>
    </source>
</evidence>
<evidence type="ECO:0000313" key="2">
    <source>
        <dbReference type="EMBL" id="GGQ99066.1"/>
    </source>
</evidence>
<gene>
    <name evidence="2" type="ORF">GCM10008957_09520</name>
</gene>
<reference evidence="2" key="1">
    <citation type="journal article" date="2014" name="Int. J. Syst. Evol. Microbiol.">
        <title>Complete genome sequence of Corynebacterium casei LMG S-19264T (=DSM 44701T), isolated from a smear-ripened cheese.</title>
        <authorList>
            <consortium name="US DOE Joint Genome Institute (JGI-PGF)"/>
            <person name="Walter F."/>
            <person name="Albersmeier A."/>
            <person name="Kalinowski J."/>
            <person name="Ruckert C."/>
        </authorList>
    </citation>
    <scope>NUCLEOTIDE SEQUENCE</scope>
    <source>
        <strain evidence="2">JCM 31311</strain>
    </source>
</reference>